<organism evidence="1">
    <name type="scientific">Salmonella phage vB_SEnST11_KE23</name>
    <dbReference type="NCBI Taxonomy" id="3161174"/>
    <lineage>
        <taxon>Viruses</taxon>
        <taxon>Duplodnaviria</taxon>
        <taxon>Heunggongvirae</taxon>
        <taxon>Uroviricota</taxon>
        <taxon>Caudoviricetes</taxon>
        <taxon>Vequintavirinae</taxon>
        <taxon>Seunavirus</taxon>
    </lineage>
</organism>
<accession>A0AAU8GEK8</accession>
<dbReference type="EMBL" id="PP856722">
    <property type="protein sequence ID" value="XCH40428.1"/>
    <property type="molecule type" value="Genomic_DNA"/>
</dbReference>
<reference evidence="1" key="1">
    <citation type="submission" date="2024-05" db="EMBL/GenBank/DDBJ databases">
        <authorList>
            <person name="Mugo M.M."/>
            <person name="Musyoki A.M."/>
            <person name="Makumi A.M."/>
            <person name="Mutai I."/>
            <person name="Drechsel O."/>
            <person name="Kering K.K."/>
            <person name="Muturi P."/>
            <person name="Mbae C.K."/>
            <person name="Kariuki S.M."/>
        </authorList>
    </citation>
    <scope>NUCLEOTIDE SEQUENCE</scope>
</reference>
<name>A0AAU8GEK8_9CAUD</name>
<evidence type="ECO:0000313" key="1">
    <source>
        <dbReference type="EMBL" id="XCH40428.1"/>
    </source>
</evidence>
<sequence length="52" mass="5645">MRAKLANCQVFLSSKNLSMPCVAIQKIVTISNYFNALALPGIRSTTGLNKNC</sequence>
<protein>
    <submittedName>
        <fullName evidence="1">Uncharacterized protein</fullName>
    </submittedName>
</protein>
<gene>
    <name evidence="1" type="ORF">YRYPWZST_CDS0027</name>
</gene>
<proteinExistence type="predicted"/>